<name>A0A382DTP2_9ZZZZ</name>
<dbReference type="EMBL" id="UINC01040989">
    <property type="protein sequence ID" value="SVB41635.1"/>
    <property type="molecule type" value="Genomic_DNA"/>
</dbReference>
<dbReference type="GO" id="GO:0019748">
    <property type="term" value="P:secondary metabolic process"/>
    <property type="evidence" value="ECO:0007669"/>
    <property type="project" value="TreeGrafter"/>
</dbReference>
<evidence type="ECO:0000313" key="3">
    <source>
        <dbReference type="EMBL" id="SVB41635.1"/>
    </source>
</evidence>
<dbReference type="InterPro" id="IPR032465">
    <property type="entry name" value="ACMSD"/>
</dbReference>
<dbReference type="InterPro" id="IPR006680">
    <property type="entry name" value="Amidohydro-rel"/>
</dbReference>
<dbReference type="SUPFAM" id="SSF51556">
    <property type="entry name" value="Metallo-dependent hydrolases"/>
    <property type="match status" value="1"/>
</dbReference>
<accession>A0A382DTP2</accession>
<proteinExistence type="predicted"/>
<feature type="domain" description="Amidohydrolase-related" evidence="2">
    <location>
        <begin position="74"/>
        <end position="360"/>
    </location>
</feature>
<dbReference type="InterPro" id="IPR032466">
    <property type="entry name" value="Metal_Hydrolase"/>
</dbReference>
<organism evidence="3">
    <name type="scientific">marine metagenome</name>
    <dbReference type="NCBI Taxonomy" id="408172"/>
    <lineage>
        <taxon>unclassified sequences</taxon>
        <taxon>metagenomes</taxon>
        <taxon>ecological metagenomes</taxon>
    </lineage>
</organism>
<reference evidence="3" key="1">
    <citation type="submission" date="2018-05" db="EMBL/GenBank/DDBJ databases">
        <authorList>
            <person name="Lanie J.A."/>
            <person name="Ng W.-L."/>
            <person name="Kazmierczak K.M."/>
            <person name="Andrzejewski T.M."/>
            <person name="Davidsen T.M."/>
            <person name="Wayne K.J."/>
            <person name="Tettelin H."/>
            <person name="Glass J.I."/>
            <person name="Rusch D."/>
            <person name="Podicherti R."/>
            <person name="Tsui H.-C.T."/>
            <person name="Winkler M.E."/>
        </authorList>
    </citation>
    <scope>NUCLEOTIDE SEQUENCE</scope>
</reference>
<dbReference type="AlphaFoldDB" id="A0A382DTP2"/>
<dbReference type="Pfam" id="PF04909">
    <property type="entry name" value="Amidohydro_2"/>
    <property type="match status" value="1"/>
</dbReference>
<sequence>MAQIRIVDADGHIFEDNAEIGKRMPKVFRDWKYAHGLFTSQPWFPPLGHLHTPTGKNPEGAFGGGEHVGVEHWLEFIDKTGIESAVLFPSGGLTYGHITSADYAISVTRAYNDWLAEEYVERSSVFKGMGLIPMQEPDAAVEELKRCIAELNMTGIMLAGTGLKGHLGSKEFWPIYAEAERLGCPLAVHAGNHIGFGMDDMNVFAPAHAIGHPLAMMIALGGLVFNGVFDKFPTLRFGFLEGGIAWLLFCIERFDSSHENFKPLSWRDDLLVLPRGQSIKDYFLGLIDRGQIFVGCEGDEFMLGAGIKAVDNAPFMFSSDFPHEVNTEKCLHHLEEIFEHEELSDDDRKAILYANADRFYTVQPGGAAQVAAEVA</sequence>
<dbReference type="Gene3D" id="3.20.20.140">
    <property type="entry name" value="Metal-dependent hydrolases"/>
    <property type="match status" value="1"/>
</dbReference>
<dbReference type="PANTHER" id="PTHR21240:SF28">
    <property type="entry name" value="ISO-OROTATE DECARBOXYLASE (EUROFUNG)"/>
    <property type="match status" value="1"/>
</dbReference>
<protein>
    <recommendedName>
        <fullName evidence="2">Amidohydrolase-related domain-containing protein</fullName>
    </recommendedName>
</protein>
<dbReference type="GO" id="GO:0016787">
    <property type="term" value="F:hydrolase activity"/>
    <property type="evidence" value="ECO:0007669"/>
    <property type="project" value="InterPro"/>
</dbReference>
<dbReference type="GO" id="GO:0016831">
    <property type="term" value="F:carboxy-lyase activity"/>
    <property type="evidence" value="ECO:0007669"/>
    <property type="project" value="InterPro"/>
</dbReference>
<evidence type="ECO:0000256" key="1">
    <source>
        <dbReference type="ARBA" id="ARBA00023239"/>
    </source>
</evidence>
<evidence type="ECO:0000259" key="2">
    <source>
        <dbReference type="Pfam" id="PF04909"/>
    </source>
</evidence>
<keyword evidence="1" id="KW-0456">Lyase</keyword>
<dbReference type="PANTHER" id="PTHR21240">
    <property type="entry name" value="2-AMINO-3-CARBOXYLMUCONATE-6-SEMIALDEHYDE DECARBOXYLASE"/>
    <property type="match status" value="1"/>
</dbReference>
<gene>
    <name evidence="3" type="ORF">METZ01_LOCUS194489</name>
</gene>
<dbReference type="GO" id="GO:0005737">
    <property type="term" value="C:cytoplasm"/>
    <property type="evidence" value="ECO:0007669"/>
    <property type="project" value="TreeGrafter"/>
</dbReference>